<protein>
    <submittedName>
        <fullName evidence="5">Plasma membrane ATPase</fullName>
    </submittedName>
</protein>
<dbReference type="PANTHER" id="PTHR46398">
    <property type="entry name" value="ALPHA/BETA-HYDROLASES SUPERFAMILY PROTEIN"/>
    <property type="match status" value="1"/>
</dbReference>
<dbReference type="InterPro" id="IPR008250">
    <property type="entry name" value="ATPase_P-typ_transduc_dom_A_sf"/>
</dbReference>
<gene>
    <name evidence="5" type="ORF">CR513_16583</name>
</gene>
<organism evidence="5 6">
    <name type="scientific">Mucuna pruriens</name>
    <name type="common">Velvet bean</name>
    <name type="synonym">Dolichos pruriens</name>
    <dbReference type="NCBI Taxonomy" id="157652"/>
    <lineage>
        <taxon>Eukaryota</taxon>
        <taxon>Viridiplantae</taxon>
        <taxon>Streptophyta</taxon>
        <taxon>Embryophyta</taxon>
        <taxon>Tracheophyta</taxon>
        <taxon>Spermatophyta</taxon>
        <taxon>Magnoliopsida</taxon>
        <taxon>eudicotyledons</taxon>
        <taxon>Gunneridae</taxon>
        <taxon>Pentapetalae</taxon>
        <taxon>rosids</taxon>
        <taxon>fabids</taxon>
        <taxon>Fabales</taxon>
        <taxon>Fabaceae</taxon>
        <taxon>Papilionoideae</taxon>
        <taxon>50 kb inversion clade</taxon>
        <taxon>NPAAA clade</taxon>
        <taxon>indigoferoid/millettioid clade</taxon>
        <taxon>Phaseoleae</taxon>
        <taxon>Mucuna</taxon>
    </lineage>
</organism>
<feature type="domain" description="Fungal lipase-type" evidence="3">
    <location>
        <begin position="353"/>
        <end position="452"/>
    </location>
</feature>
<dbReference type="GO" id="GO:0016042">
    <property type="term" value="P:lipid catabolic process"/>
    <property type="evidence" value="ECO:0007669"/>
    <property type="project" value="InterPro"/>
</dbReference>
<feature type="domain" description="Mono-/di-acylglycerol lipase N-terminal" evidence="4">
    <location>
        <begin position="262"/>
        <end position="298"/>
    </location>
</feature>
<dbReference type="InterPro" id="IPR002921">
    <property type="entry name" value="Fungal_lipase-type"/>
</dbReference>
<name>A0A371HBX9_MUCPR</name>
<dbReference type="Proteomes" id="UP000257109">
    <property type="component" value="Unassembled WGS sequence"/>
</dbReference>
<dbReference type="PANTHER" id="PTHR46398:SF5">
    <property type="entry name" value="ALPHA_BETA-HYDROLASES SUPERFAMILY PROTEIN"/>
    <property type="match status" value="1"/>
</dbReference>
<keyword evidence="1" id="KW-0378">Hydrolase</keyword>
<dbReference type="Pfam" id="PF01764">
    <property type="entry name" value="Lipase_3"/>
    <property type="match status" value="1"/>
</dbReference>
<evidence type="ECO:0000313" key="6">
    <source>
        <dbReference type="Proteomes" id="UP000257109"/>
    </source>
</evidence>
<dbReference type="OrthoDB" id="438440at2759"/>
<dbReference type="InterPro" id="IPR059000">
    <property type="entry name" value="ATPase_P-type_domA"/>
</dbReference>
<keyword evidence="6" id="KW-1185">Reference proteome</keyword>
<dbReference type="SUPFAM" id="SSF53474">
    <property type="entry name" value="alpha/beta-Hydrolases"/>
    <property type="match status" value="1"/>
</dbReference>
<dbReference type="Gene3D" id="1.20.1110.10">
    <property type="entry name" value="Calcium-transporting ATPase, transmembrane domain"/>
    <property type="match status" value="1"/>
</dbReference>
<dbReference type="InterPro" id="IPR029058">
    <property type="entry name" value="AB_hydrolase_fold"/>
</dbReference>
<dbReference type="Pfam" id="PF00122">
    <property type="entry name" value="E1-E2_ATPase"/>
    <property type="match status" value="1"/>
</dbReference>
<dbReference type="EMBL" id="QJKJ01003039">
    <property type="protein sequence ID" value="RDY00255.1"/>
    <property type="molecule type" value="Genomic_DNA"/>
</dbReference>
<evidence type="ECO:0000259" key="4">
    <source>
        <dbReference type="Pfam" id="PF03893"/>
    </source>
</evidence>
<proteinExistence type="predicted"/>
<dbReference type="InterPro" id="IPR005592">
    <property type="entry name" value="Mono/diacylglycerol_lipase_N"/>
</dbReference>
<feature type="non-terminal residue" evidence="5">
    <location>
        <position position="1"/>
    </location>
</feature>
<evidence type="ECO:0000313" key="5">
    <source>
        <dbReference type="EMBL" id="RDY00255.1"/>
    </source>
</evidence>
<dbReference type="GO" id="GO:0016787">
    <property type="term" value="F:hydrolase activity"/>
    <property type="evidence" value="ECO:0007669"/>
    <property type="project" value="UniProtKB-KW"/>
</dbReference>
<dbReference type="Gene3D" id="1.10.1780.10">
    <property type="entry name" value="Clp, N-terminal domain"/>
    <property type="match status" value="1"/>
</dbReference>
<comment type="caution">
    <text evidence="5">The sequence shown here is derived from an EMBL/GenBank/DDBJ whole genome shotgun (WGS) entry which is preliminary data.</text>
</comment>
<evidence type="ECO:0000259" key="3">
    <source>
        <dbReference type="Pfam" id="PF01764"/>
    </source>
</evidence>
<dbReference type="Gene3D" id="2.70.150.10">
    <property type="entry name" value="Calcium-transporting ATPase, cytoplasmic transduction domain A"/>
    <property type="match status" value="1"/>
</dbReference>
<sequence>MASAKVQSPMVHGTEKILGSWHFFGRACLVPTMRLSFLISANAIPPSSIPPFIFFLLCTHNSLRNFTYLGICFMASRSGILISTFQNIFSNSSLDLGFLAESVWRGNGTGTGLACCGACKLASGFDSMSADHGPTRFEELDKFLSNIRDEHFLHAKNVVLKLNQLKLPLKFCKIAGKGLPRRKQDLLGTILLEWSRFYWVLLVKALLMEINLKDACVEVKKIIGRGSGFVVVEIPFTPCAKCVLELSLEEARQLGYESKNRGLATAQEFEPVTRLCQLILVIYEEDIRNPQWAPKGGYGINHDWVVLGKDYEDNHGCVTSYMIYLDHDHAEITLAVSGPNLAKESDYVVLLDNKLGQVEFHGGYVHNRQKTGFLMQNEAFREPVVENPTYMLIFTRHSLGVGVVALFTMLAVHNQDKLGIQRNKIRCLAIAYPRCMSLNLVVRYAYVINSIVLQIAIVEGPTKQIANSDVPKTIEGKKSALTGESLPITKRIGDVVFSGSTCKHGEIEAVVIATGVHSFFRKAAYLVDMYFSRMLPYPTNLLPDGRGFGCRKELFQEHRISLPRRSPGKDGDGSRLMPDVEVSAHWSASAIPSDHLRQLPAS</sequence>
<accession>A0A371HBX9</accession>
<evidence type="ECO:0000256" key="1">
    <source>
        <dbReference type="ARBA" id="ARBA00022801"/>
    </source>
</evidence>
<evidence type="ECO:0000259" key="2">
    <source>
        <dbReference type="Pfam" id="PF00122"/>
    </source>
</evidence>
<dbReference type="Pfam" id="PF03893">
    <property type="entry name" value="Lipase3_N"/>
    <property type="match status" value="1"/>
</dbReference>
<reference evidence="5" key="1">
    <citation type="submission" date="2018-05" db="EMBL/GenBank/DDBJ databases">
        <title>Draft genome of Mucuna pruriens seed.</title>
        <authorList>
            <person name="Nnadi N.E."/>
            <person name="Vos R."/>
            <person name="Hasami M.H."/>
            <person name="Devisetty U.K."/>
            <person name="Aguiy J.C."/>
        </authorList>
    </citation>
    <scope>NUCLEOTIDE SEQUENCE [LARGE SCALE GENOMIC DNA]</scope>
    <source>
        <strain evidence="5">JCA_2017</strain>
    </source>
</reference>
<dbReference type="SUPFAM" id="SSF81653">
    <property type="entry name" value="Calcium ATPase, transduction domain A"/>
    <property type="match status" value="1"/>
</dbReference>
<dbReference type="AlphaFoldDB" id="A0A371HBX9"/>
<feature type="domain" description="P-type ATPase A" evidence="2">
    <location>
        <begin position="477"/>
        <end position="527"/>
    </location>
</feature>
<dbReference type="Gene3D" id="3.40.50.1820">
    <property type="entry name" value="alpha/beta hydrolase"/>
    <property type="match status" value="1"/>
</dbReference>
<dbReference type="InterPro" id="IPR036628">
    <property type="entry name" value="Clp_N_dom_sf"/>
</dbReference>